<dbReference type="NCBIfam" id="TIGR02232">
    <property type="entry name" value="myxo_disulf_rpt"/>
    <property type="match status" value="4"/>
</dbReference>
<dbReference type="PANTHER" id="PTHR38934:SF6">
    <property type="entry name" value="CHROMOSOME UNDETERMINED SCAFFOLD_176, WHOLE GENOME SHOTGUN SEQUENCE"/>
    <property type="match status" value="1"/>
</dbReference>
<keyword evidence="2" id="KW-0677">Repeat</keyword>
<dbReference type="Pfam" id="PF13948">
    <property type="entry name" value="DUF4215"/>
    <property type="match status" value="4"/>
</dbReference>
<evidence type="ECO:0000313" key="5">
    <source>
        <dbReference type="Proteomes" id="UP000692954"/>
    </source>
</evidence>
<protein>
    <recommendedName>
        <fullName evidence="6">Insulin-like growth factor binding protein, N-terminal</fullName>
    </recommendedName>
</protein>
<evidence type="ECO:0008006" key="6">
    <source>
        <dbReference type="Google" id="ProtNLM"/>
    </source>
</evidence>
<dbReference type="Proteomes" id="UP000692954">
    <property type="component" value="Unassembled WGS sequence"/>
</dbReference>
<reference evidence="4" key="1">
    <citation type="submission" date="2021-01" db="EMBL/GenBank/DDBJ databases">
        <authorList>
            <consortium name="Genoscope - CEA"/>
            <person name="William W."/>
        </authorList>
    </citation>
    <scope>NUCLEOTIDE SEQUENCE</scope>
</reference>
<evidence type="ECO:0000256" key="1">
    <source>
        <dbReference type="ARBA" id="ARBA00022729"/>
    </source>
</evidence>
<keyword evidence="3" id="KW-1015">Disulfide bond</keyword>
<evidence type="ECO:0000256" key="2">
    <source>
        <dbReference type="ARBA" id="ARBA00022737"/>
    </source>
</evidence>
<sequence length="540" mass="61669">MEFCIKSICGGNSNDILINLELTFSHIYTSTTISIINTLDEEFTNESFGIRDITIFTEQSICGDQVVQENEDCDDGNLIPFDGCFSCQFSCIEGCEICEKGQCLLCRQGWIFQREISYCQRVDTTVPSIQSKFKENLFEGEILNGCQHECKICIQSVCYQCQLEHTLIFGQCYILAEITWEECNSNCLVCRNGLCFKCQQNYQIFDNKCVGICGDQIVQDNEDCDDGNNIELDGCFNCLYSCPRDCNYCEKGICQDLCQKGYYFNNNSCATICGDSIIAGTEQCEDENTIEYDGCYQCQYSCPLYCNDCLNGQCYDCDSGFILSQNICINICGDGLLSILEQCDDGNQINGDGCSKTCELESNYICNLDGQCAYVEYPIPIIEYYQQINQFQYVKMTFSQKVQQKQNLDYKDTIKLRIIDLDQDLFQIIILENQPVQCQIQNVEYIFQIEILTNRLNHPILEVILTEQLYNENQAPLLDLVNYIQLNQPNYISEGEKMISKSIQKVNEYSINALFTVQAVLFLVGNFDSFQIILDALQNQ</sequence>
<keyword evidence="5" id="KW-1185">Reference proteome</keyword>
<proteinExistence type="predicted"/>
<organism evidence="4 5">
    <name type="scientific">Paramecium sonneborni</name>
    <dbReference type="NCBI Taxonomy" id="65129"/>
    <lineage>
        <taxon>Eukaryota</taxon>
        <taxon>Sar</taxon>
        <taxon>Alveolata</taxon>
        <taxon>Ciliophora</taxon>
        <taxon>Intramacronucleata</taxon>
        <taxon>Oligohymenophorea</taxon>
        <taxon>Peniculida</taxon>
        <taxon>Parameciidae</taxon>
        <taxon>Paramecium</taxon>
    </lineage>
</organism>
<evidence type="ECO:0000313" key="4">
    <source>
        <dbReference type="EMBL" id="CAD8115591.1"/>
    </source>
</evidence>
<comment type="caution">
    <text evidence="4">The sequence shown here is derived from an EMBL/GenBank/DDBJ whole genome shotgun (WGS) entry which is preliminary data.</text>
</comment>
<dbReference type="EMBL" id="CAJJDN010000108">
    <property type="protein sequence ID" value="CAD8115591.1"/>
    <property type="molecule type" value="Genomic_DNA"/>
</dbReference>
<gene>
    <name evidence="4" type="ORF">PSON_ATCC_30995.1.T1080197</name>
</gene>
<evidence type="ECO:0000256" key="3">
    <source>
        <dbReference type="ARBA" id="ARBA00023157"/>
    </source>
</evidence>
<name>A0A8S1QKS3_9CILI</name>
<dbReference type="InterPro" id="IPR011936">
    <property type="entry name" value="Myxo_disulph_rpt"/>
</dbReference>
<keyword evidence="1" id="KW-0732">Signal</keyword>
<dbReference type="OrthoDB" id="28293at2759"/>
<accession>A0A8S1QKS3</accession>
<dbReference type="PANTHER" id="PTHR38934">
    <property type="entry name" value="HYPHALLY REGULATED CELL WALL PROTEIN 1"/>
    <property type="match status" value="1"/>
</dbReference>
<dbReference type="AlphaFoldDB" id="A0A8S1QKS3"/>